<dbReference type="FunFam" id="3.20.20.80:FF:000027">
    <property type="entry name" value="Alpha-L-fucosidase"/>
    <property type="match status" value="1"/>
</dbReference>
<name>A0A226DZP3_FOLCA</name>
<dbReference type="PANTHER" id="PTHR10030">
    <property type="entry name" value="ALPHA-L-FUCOSIDASE"/>
    <property type="match status" value="1"/>
</dbReference>
<evidence type="ECO:0000259" key="12">
    <source>
        <dbReference type="Pfam" id="PF16757"/>
    </source>
</evidence>
<dbReference type="OrthoDB" id="6039950at2759"/>
<keyword evidence="6" id="KW-0325">Glycoprotein</keyword>
<evidence type="ECO:0000313" key="14">
    <source>
        <dbReference type="Proteomes" id="UP000198287"/>
    </source>
</evidence>
<dbReference type="PRINTS" id="PR00741">
    <property type="entry name" value="GLHYDRLASE29"/>
</dbReference>
<evidence type="ECO:0000256" key="4">
    <source>
        <dbReference type="ARBA" id="ARBA00022729"/>
    </source>
</evidence>
<dbReference type="InterPro" id="IPR031919">
    <property type="entry name" value="Fucosidase_C"/>
</dbReference>
<keyword evidence="4 10" id="KW-0732">Signal</keyword>
<dbReference type="GO" id="GO:0005764">
    <property type="term" value="C:lysosome"/>
    <property type="evidence" value="ECO:0007669"/>
    <property type="project" value="TreeGrafter"/>
</dbReference>
<evidence type="ECO:0000256" key="9">
    <source>
        <dbReference type="ARBA" id="ARBA00081661"/>
    </source>
</evidence>
<comment type="function">
    <text evidence="1">Alpha-L-fucosidase is responsible for hydrolyzing the alpha-1,6-linked fucose joined to the reducing-end N-acetylglucosamine of the carbohydrate moieties of glycoproteins.</text>
</comment>
<dbReference type="EC" id="3.2.1.51" evidence="3"/>
<evidence type="ECO:0000256" key="2">
    <source>
        <dbReference type="ARBA" id="ARBA00007951"/>
    </source>
</evidence>
<dbReference type="EMBL" id="LNIX01000008">
    <property type="protein sequence ID" value="OXA50965.1"/>
    <property type="molecule type" value="Genomic_DNA"/>
</dbReference>
<feature type="domain" description="Alpha-L-fucosidase C-terminal" evidence="12">
    <location>
        <begin position="405"/>
        <end position="496"/>
    </location>
</feature>
<reference evidence="13 14" key="1">
    <citation type="submission" date="2015-12" db="EMBL/GenBank/DDBJ databases">
        <title>The genome of Folsomia candida.</title>
        <authorList>
            <person name="Faddeeva A."/>
            <person name="Derks M.F."/>
            <person name="Anvar Y."/>
            <person name="Smit S."/>
            <person name="Van Straalen N."/>
            <person name="Roelofs D."/>
        </authorList>
    </citation>
    <scope>NUCLEOTIDE SEQUENCE [LARGE SCALE GENOMIC DNA]</scope>
    <source>
        <strain evidence="13 14">VU population</strain>
        <tissue evidence="13">Whole body</tissue>
    </source>
</reference>
<dbReference type="SUPFAM" id="SSF51445">
    <property type="entry name" value="(Trans)glycosidases"/>
    <property type="match status" value="1"/>
</dbReference>
<dbReference type="OMA" id="WENAMPL"/>
<dbReference type="InterPro" id="IPR016286">
    <property type="entry name" value="FUC_metazoa-typ"/>
</dbReference>
<evidence type="ECO:0000256" key="5">
    <source>
        <dbReference type="ARBA" id="ARBA00022801"/>
    </source>
</evidence>
<feature type="signal peptide" evidence="10">
    <location>
        <begin position="1"/>
        <end position="25"/>
    </location>
</feature>
<dbReference type="InterPro" id="IPR000933">
    <property type="entry name" value="Glyco_hydro_29"/>
</dbReference>
<dbReference type="SMART" id="SM00812">
    <property type="entry name" value="Alpha_L_fucos"/>
    <property type="match status" value="1"/>
</dbReference>
<comment type="caution">
    <text evidence="13">The sequence shown here is derived from an EMBL/GenBank/DDBJ whole genome shotgun (WGS) entry which is preliminary data.</text>
</comment>
<proteinExistence type="inferred from homology"/>
<gene>
    <name evidence="13" type="ORF">Fcan01_14600</name>
</gene>
<dbReference type="GO" id="GO:0004560">
    <property type="term" value="F:alpha-L-fucosidase activity"/>
    <property type="evidence" value="ECO:0007669"/>
    <property type="project" value="UniProtKB-EC"/>
</dbReference>
<evidence type="ECO:0000256" key="3">
    <source>
        <dbReference type="ARBA" id="ARBA00012662"/>
    </source>
</evidence>
<evidence type="ECO:0000313" key="13">
    <source>
        <dbReference type="EMBL" id="OXA50965.1"/>
    </source>
</evidence>
<dbReference type="Gene3D" id="2.60.40.1180">
    <property type="entry name" value="Golgi alpha-mannosidase II"/>
    <property type="match status" value="1"/>
</dbReference>
<evidence type="ECO:0000256" key="8">
    <source>
        <dbReference type="ARBA" id="ARBA00074133"/>
    </source>
</evidence>
<dbReference type="GO" id="GO:0016139">
    <property type="term" value="P:glycoside catabolic process"/>
    <property type="evidence" value="ECO:0007669"/>
    <property type="project" value="TreeGrafter"/>
</dbReference>
<evidence type="ECO:0000256" key="6">
    <source>
        <dbReference type="ARBA" id="ARBA00023180"/>
    </source>
</evidence>
<evidence type="ECO:0000256" key="10">
    <source>
        <dbReference type="SAM" id="SignalP"/>
    </source>
</evidence>
<evidence type="ECO:0000256" key="7">
    <source>
        <dbReference type="ARBA" id="ARBA00023295"/>
    </source>
</evidence>
<dbReference type="Proteomes" id="UP000198287">
    <property type="component" value="Unassembled WGS sequence"/>
</dbReference>
<dbReference type="GO" id="GO:0006004">
    <property type="term" value="P:fucose metabolic process"/>
    <property type="evidence" value="ECO:0007669"/>
    <property type="project" value="InterPro"/>
</dbReference>
<dbReference type="InterPro" id="IPR057739">
    <property type="entry name" value="Glyco_hydro_29_N"/>
</dbReference>
<evidence type="ECO:0000259" key="11">
    <source>
        <dbReference type="Pfam" id="PF01120"/>
    </source>
</evidence>
<dbReference type="PANTHER" id="PTHR10030:SF37">
    <property type="entry name" value="ALPHA-L-FUCOSIDASE-RELATED"/>
    <property type="match status" value="1"/>
</dbReference>
<keyword evidence="5" id="KW-0378">Hydrolase</keyword>
<keyword evidence="7" id="KW-0326">Glycosidase</keyword>
<dbReference type="Pfam" id="PF16757">
    <property type="entry name" value="Fucosidase_C"/>
    <property type="match status" value="1"/>
</dbReference>
<dbReference type="InterPro" id="IPR017853">
    <property type="entry name" value="GH"/>
</dbReference>
<feature type="chain" id="PRO_5025452945" description="Putative alpha-L-fucosidase" evidence="10">
    <location>
        <begin position="26"/>
        <end position="499"/>
    </location>
</feature>
<dbReference type="Pfam" id="PF01120">
    <property type="entry name" value="Alpha_L_fucos"/>
    <property type="match status" value="1"/>
</dbReference>
<comment type="similarity">
    <text evidence="2">Belongs to the glycosyl hydrolase 29 family.</text>
</comment>
<accession>A0A226DZP3</accession>
<feature type="domain" description="Glycoside hydrolase family 29 N-terminal" evidence="11">
    <location>
        <begin position="57"/>
        <end position="392"/>
    </location>
</feature>
<dbReference type="InterPro" id="IPR013780">
    <property type="entry name" value="Glyco_hydro_b"/>
</dbReference>
<evidence type="ECO:0000256" key="1">
    <source>
        <dbReference type="ARBA" id="ARBA00004071"/>
    </source>
</evidence>
<keyword evidence="14" id="KW-1185">Reference proteome</keyword>
<dbReference type="AlphaFoldDB" id="A0A226DZP3"/>
<dbReference type="Gene3D" id="3.20.20.80">
    <property type="entry name" value="Glycosidases"/>
    <property type="match status" value="1"/>
</dbReference>
<protein>
    <recommendedName>
        <fullName evidence="8">Putative alpha-L-fucosidase</fullName>
        <ecNumber evidence="3">3.2.1.51</ecNumber>
    </recommendedName>
    <alternativeName>
        <fullName evidence="9">Alpha-L-fucoside fucohydrolase</fullName>
    </alternativeName>
</protein>
<organism evidence="13 14">
    <name type="scientific">Folsomia candida</name>
    <name type="common">Springtail</name>
    <dbReference type="NCBI Taxonomy" id="158441"/>
    <lineage>
        <taxon>Eukaryota</taxon>
        <taxon>Metazoa</taxon>
        <taxon>Ecdysozoa</taxon>
        <taxon>Arthropoda</taxon>
        <taxon>Hexapoda</taxon>
        <taxon>Collembola</taxon>
        <taxon>Entomobryomorpha</taxon>
        <taxon>Isotomoidea</taxon>
        <taxon>Isotomidae</taxon>
        <taxon>Proisotominae</taxon>
        <taxon>Folsomia</taxon>
    </lineage>
</organism>
<sequence length="499" mass="57113">MLPKMANYLVILIIVLISLFSLVSSSPKYNHPYSKSPYNRRTKNHHTHSNFPTPKATRISTNYTPTWPSLDARPLPKWYDSAKIGIFLHWGVFSVPSFGSEWFWFYLNNQDKSYTSFMSANYPPRYTYQDFGRDFTAEFWDPDKWADLFQKAGAKYVVLTSKHHEGFTLWPSKYSFSWNAMDVGPRRDLVGDLANAVRNKTDIKFGLYHSWLEFFNPMYLKDKANGFKTNTFVKNKAFPEFKELVEAYKPELIWSDGDWESPPEYWKAQEFLAWLYNTSPVKDTVVVNDRWGKGTSCTHGGFFSCQDHYNPGHLVPYKWENAMTIDSGSWGYRRNAPLSDYRSSQELITELVSTVSCGGNFLINVGPTREGTISPIFEERLLSIGTWLGINGVAIYDSVPWERAQNDSIAKGVWYTTKPEVGKLFAILLEDHWPSGTDQIVLGSVHPSLLNISSVEILGLEPGKKLKWVPDGDMIIVTLPVVPPGTVNKWGWTMVINHV</sequence>